<proteinExistence type="predicted"/>
<dbReference type="Pfam" id="PF01483">
    <property type="entry name" value="P_proprotein"/>
    <property type="match status" value="1"/>
</dbReference>
<feature type="domain" description="P/Homo B" evidence="4">
    <location>
        <begin position="839"/>
        <end position="994"/>
    </location>
</feature>
<accession>A0A2A4GCD7</accession>
<dbReference type="Pfam" id="PF18962">
    <property type="entry name" value="Por_Secre_tail"/>
    <property type="match status" value="1"/>
</dbReference>
<dbReference type="OrthoDB" id="9792152at2"/>
<evidence type="ECO:0000259" key="4">
    <source>
        <dbReference type="PROSITE" id="PS51829"/>
    </source>
</evidence>
<dbReference type="AlphaFoldDB" id="A0A2A4GCD7"/>
<dbReference type="PROSITE" id="PS51829">
    <property type="entry name" value="P_HOMO_B"/>
    <property type="match status" value="1"/>
</dbReference>
<dbReference type="GO" id="GO:0006508">
    <property type="term" value="P:proteolysis"/>
    <property type="evidence" value="ECO:0007669"/>
    <property type="project" value="UniProtKB-KW"/>
</dbReference>
<dbReference type="GO" id="GO:0004252">
    <property type="term" value="F:serine-type endopeptidase activity"/>
    <property type="evidence" value="ECO:0007669"/>
    <property type="project" value="InterPro"/>
</dbReference>
<dbReference type="EMBL" id="NBWU01000001">
    <property type="protein sequence ID" value="PCE66123.1"/>
    <property type="molecule type" value="Genomic_DNA"/>
</dbReference>
<sequence length="1266" mass="134872">MQEKLRTVLFSSLFFMVLMIQAQSVPWQNLRSLGGQDEAVKMKLQLSEGQVYQLDEQAFVTHLRTTRGSKATTVVEFPDMAGVLQRFSVRETSVMAPELQAKFPQIRSYSGWALDGSGKRVRFSVSPSGLDAMIIDVSQDKNTFVAKMGSVPGTYVLYDREAKSLRSDGFVCKTTASKAFQKNASLGRKKGESGAKVDDQTLRTYRIALSASGEYTTFHGGTVAGAMAAINTTLTRVNEVFETDLAVRLELVANNDQLIYTDAGTDPYTTSPYNNAAQNTIDEKIGADNYDVGQVLLQGSDDGNAGFIGSICQDGKKGSAYTSGSSPQGDIFDIDFFAHELGHQFGANHTWSFDSEGTGVQVEPGSGSTIMGYAGITGGHDVAPNGDDYFHYVSISQMTDYLATTSCAQTTPLTNNPPLVNGGTDHTIPAGTAFVLTATGSDIDSGDVLTYTWEQINSGLVPKSAFGPENTAGANFRSLPPNTSPQRYFPKMERILAGELNQTDPGVGTAWETVSTIAREFDFSVTLRDNAAGGGQVVGDQVVVTVDANAGPFRVSSQSEATSFDTGDLVVVQWDVAGTDQGQVNTSGVDIYLSLDGGQTFDTQLASNVPNNGSYQVQLPGMAATQARFMVKAHNGIFLAVNAADFVINEAAVTLEFDALAHESCQPDDIVVSFNYVTGSGFSETSNFEVVGLPANMSAVFSPAMANTTNTPVNLTLGNTVNVTPGVYDITVRAVSATVTEEIPIQIKVLDANFSDVNLLLPADNATDVSLLPRLEWEANPIYTEYEVQLAKDAAFTDLVAEETVNVSFYSPNELEAQTQYFWRVKPKNACGEGVFGAANTFTTIVISCFQNSASDLPLTIRPTGTPTVRSYVNVAQNLPISDIKVTVDLDHTYVADLLITLTSPIGTQVTLLNGNCPEAADVNAVFTDSGLDIVCSDNPAISGEVKPSGLLSVLQGELTKGTWVLEVKDQETNDGGALNGFGLQFCVEGELAPDADNDGVLDNGDDLCLGTPDGAEVDVNGCQVFRYANDHFTINVSNETCFSANNGAISIQAASAMAYTASLSLDGNTTQTDFTQTVNLDQLNAGTYTLCITGTNGADTYEASCFELVVTQPEELSVLTNLSADGGTLDLQLDGAGIYYISLNGQVVSEISGKEAVVALKDGYNLVKVHTDLSCQGIFEKAYFKGTEPILAPNPVSDATTLFGPSGTGKVMVQVYALSGKLVLSKEMTAESLALPLPMGHLPKGMYVVKVKSELVDKLFKVVRQ</sequence>
<organism evidence="5 6">
    <name type="scientific">Sediminicola luteus</name>
    <dbReference type="NCBI Taxonomy" id="319238"/>
    <lineage>
        <taxon>Bacteria</taxon>
        <taxon>Pseudomonadati</taxon>
        <taxon>Bacteroidota</taxon>
        <taxon>Flavobacteriia</taxon>
        <taxon>Flavobacteriales</taxon>
        <taxon>Flavobacteriaceae</taxon>
        <taxon>Sediminicola</taxon>
    </lineage>
</organism>
<dbReference type="InterPro" id="IPR026444">
    <property type="entry name" value="Secre_tail"/>
</dbReference>
<dbReference type="SUPFAM" id="SSF49785">
    <property type="entry name" value="Galactose-binding domain-like"/>
    <property type="match status" value="1"/>
</dbReference>
<dbReference type="InterPro" id="IPR024079">
    <property type="entry name" value="MetalloPept_cat_dom_sf"/>
</dbReference>
<dbReference type="Gene3D" id="2.60.120.260">
    <property type="entry name" value="Galactose-binding domain-like"/>
    <property type="match status" value="1"/>
</dbReference>
<protein>
    <recommendedName>
        <fullName evidence="4">P/Homo B domain-containing protein</fullName>
    </recommendedName>
</protein>
<dbReference type="Proteomes" id="UP000219559">
    <property type="component" value="Unassembled WGS sequence"/>
</dbReference>
<dbReference type="Pfam" id="PF13583">
    <property type="entry name" value="Reprolysin_4"/>
    <property type="match status" value="1"/>
</dbReference>
<dbReference type="GO" id="GO:0008237">
    <property type="term" value="F:metallopeptidase activity"/>
    <property type="evidence" value="ECO:0007669"/>
    <property type="project" value="InterPro"/>
</dbReference>
<keyword evidence="2" id="KW-0732">Signal</keyword>
<keyword evidence="1" id="KW-0645">Protease</keyword>
<gene>
    <name evidence="5" type="ORF">B7P33_02155</name>
</gene>
<keyword evidence="6" id="KW-1185">Reference proteome</keyword>
<evidence type="ECO:0000256" key="3">
    <source>
        <dbReference type="ARBA" id="ARBA00022801"/>
    </source>
</evidence>
<dbReference type="InterPro" id="IPR013783">
    <property type="entry name" value="Ig-like_fold"/>
</dbReference>
<dbReference type="NCBIfam" id="TIGR04183">
    <property type="entry name" value="Por_Secre_tail"/>
    <property type="match status" value="1"/>
</dbReference>
<reference evidence="5 6" key="1">
    <citation type="submission" date="2017-04" db="EMBL/GenBank/DDBJ databases">
        <title>A new member of the family Flavobacteriaceae isolated from ascidians.</title>
        <authorList>
            <person name="Chen L."/>
        </authorList>
    </citation>
    <scope>NUCLEOTIDE SEQUENCE [LARGE SCALE GENOMIC DNA]</scope>
    <source>
        <strain evidence="5 6">HQA918</strain>
    </source>
</reference>
<dbReference type="InterPro" id="IPR002884">
    <property type="entry name" value="P_dom"/>
</dbReference>
<keyword evidence="3" id="KW-0378">Hydrolase</keyword>
<dbReference type="InterPro" id="IPR008979">
    <property type="entry name" value="Galactose-bd-like_sf"/>
</dbReference>
<evidence type="ECO:0000256" key="2">
    <source>
        <dbReference type="ARBA" id="ARBA00022729"/>
    </source>
</evidence>
<comment type="caution">
    <text evidence="5">The sequence shown here is derived from an EMBL/GenBank/DDBJ whole genome shotgun (WGS) entry which is preliminary data.</text>
</comment>
<evidence type="ECO:0000313" key="6">
    <source>
        <dbReference type="Proteomes" id="UP000219559"/>
    </source>
</evidence>
<dbReference type="SUPFAM" id="SSF55486">
    <property type="entry name" value="Metalloproteases ('zincins'), catalytic domain"/>
    <property type="match status" value="1"/>
</dbReference>
<evidence type="ECO:0000256" key="1">
    <source>
        <dbReference type="ARBA" id="ARBA00022670"/>
    </source>
</evidence>
<dbReference type="Gene3D" id="2.60.40.10">
    <property type="entry name" value="Immunoglobulins"/>
    <property type="match status" value="1"/>
</dbReference>
<name>A0A2A4GCD7_9FLAO</name>
<evidence type="ECO:0000313" key="5">
    <source>
        <dbReference type="EMBL" id="PCE66123.1"/>
    </source>
</evidence>
<dbReference type="RefSeq" id="WP_097441644.1">
    <property type="nucleotide sequence ID" value="NZ_NBWU01000001.1"/>
</dbReference>
<dbReference type="Gene3D" id="3.40.390.10">
    <property type="entry name" value="Collagenase (Catalytic Domain)"/>
    <property type="match status" value="1"/>
</dbReference>